<proteinExistence type="predicted"/>
<organism evidence="2 3">
    <name type="scientific">Sphaerisporangium album</name>
    <dbReference type="NCBI Taxonomy" id="509200"/>
    <lineage>
        <taxon>Bacteria</taxon>
        <taxon>Bacillati</taxon>
        <taxon>Actinomycetota</taxon>
        <taxon>Actinomycetes</taxon>
        <taxon>Streptosporangiales</taxon>
        <taxon>Streptosporangiaceae</taxon>
        <taxon>Sphaerisporangium</taxon>
    </lineage>
</organism>
<dbReference type="EMBL" id="QOIL01000003">
    <property type="protein sequence ID" value="RCG31980.1"/>
    <property type="molecule type" value="Genomic_DNA"/>
</dbReference>
<accession>A0A367FQL4</accession>
<keyword evidence="3" id="KW-1185">Reference proteome</keyword>
<evidence type="ECO:0000256" key="1">
    <source>
        <dbReference type="SAM" id="MobiDB-lite"/>
    </source>
</evidence>
<feature type="compositionally biased region" description="Basic residues" evidence="1">
    <location>
        <begin position="86"/>
        <end position="101"/>
    </location>
</feature>
<feature type="compositionally biased region" description="Low complexity" evidence="1">
    <location>
        <begin position="74"/>
        <end position="85"/>
    </location>
</feature>
<dbReference type="AlphaFoldDB" id="A0A367FQL4"/>
<feature type="compositionally biased region" description="Pro residues" evidence="1">
    <location>
        <begin position="64"/>
        <end position="73"/>
    </location>
</feature>
<comment type="caution">
    <text evidence="2">The sequence shown here is derived from an EMBL/GenBank/DDBJ whole genome shotgun (WGS) entry which is preliminary data.</text>
</comment>
<evidence type="ECO:0000313" key="2">
    <source>
        <dbReference type="EMBL" id="RCG31980.1"/>
    </source>
</evidence>
<evidence type="ECO:0000313" key="3">
    <source>
        <dbReference type="Proteomes" id="UP000253094"/>
    </source>
</evidence>
<protein>
    <submittedName>
        <fullName evidence="2">Uncharacterized protein</fullName>
    </submittedName>
</protein>
<feature type="compositionally biased region" description="Basic and acidic residues" evidence="1">
    <location>
        <begin position="102"/>
        <end position="111"/>
    </location>
</feature>
<dbReference type="RefSeq" id="WP_114027595.1">
    <property type="nucleotide sequence ID" value="NZ_QOIL01000003.1"/>
</dbReference>
<feature type="region of interest" description="Disordered" evidence="1">
    <location>
        <begin position="64"/>
        <end position="111"/>
    </location>
</feature>
<name>A0A367FQL4_9ACTN</name>
<gene>
    <name evidence="2" type="ORF">DQ384_05410</name>
</gene>
<sequence>MALPPDLDLDGRDKPIQREQRLMAAMCRMLGEIGDQLTLILDRLPAAPQQPGADCRAVELREPVIPPAAPAPAPTAAAEPQPAARARPRKTPAKATRARAAVKKEEPDANG</sequence>
<dbReference type="Proteomes" id="UP000253094">
    <property type="component" value="Unassembled WGS sequence"/>
</dbReference>
<reference evidence="2 3" key="1">
    <citation type="submission" date="2018-06" db="EMBL/GenBank/DDBJ databases">
        <title>Sphaerisporangium craniellae sp. nov., isolated from a marine sponge in the South China Sea.</title>
        <authorList>
            <person name="Li L."/>
        </authorList>
    </citation>
    <scope>NUCLEOTIDE SEQUENCE [LARGE SCALE GENOMIC DNA]</scope>
    <source>
        <strain evidence="2 3">CCTCC AA 208026</strain>
    </source>
</reference>